<dbReference type="RefSeq" id="WP_153584268.1">
    <property type="nucleotide sequence ID" value="NZ_WJBU01000005.1"/>
</dbReference>
<evidence type="ECO:0000313" key="2">
    <source>
        <dbReference type="Proteomes" id="UP000487350"/>
    </source>
</evidence>
<keyword evidence="2" id="KW-1185">Reference proteome</keyword>
<reference evidence="1 2" key="1">
    <citation type="submission" date="2019-11" db="EMBL/GenBank/DDBJ databases">
        <title>Caenimonas koreensis gen. nov., sp. nov., isolated from activated sludge.</title>
        <authorList>
            <person name="Seung H.R."/>
        </authorList>
    </citation>
    <scope>NUCLEOTIDE SEQUENCE [LARGE SCALE GENOMIC DNA]</scope>
    <source>
        <strain evidence="1 2">EMB320</strain>
    </source>
</reference>
<proteinExistence type="predicted"/>
<gene>
    <name evidence="1" type="ORF">GHT07_06645</name>
</gene>
<comment type="caution">
    <text evidence="1">The sequence shown here is derived from an EMBL/GenBank/DDBJ whole genome shotgun (WGS) entry which is preliminary data.</text>
</comment>
<evidence type="ECO:0000313" key="1">
    <source>
        <dbReference type="EMBL" id="MRD46948.1"/>
    </source>
</evidence>
<protein>
    <submittedName>
        <fullName evidence="1">Uncharacterized protein</fullName>
    </submittedName>
</protein>
<dbReference type="Proteomes" id="UP000487350">
    <property type="component" value="Unassembled WGS sequence"/>
</dbReference>
<name>A0A844AX48_9BURK</name>
<dbReference type="AlphaFoldDB" id="A0A844AX48"/>
<accession>A0A844AX48</accession>
<dbReference type="EMBL" id="WJBU01000005">
    <property type="protein sequence ID" value="MRD46948.1"/>
    <property type="molecule type" value="Genomic_DNA"/>
</dbReference>
<dbReference type="OrthoDB" id="9150803at2"/>
<sequence length="205" mass="22788">MAKKAGGEMKDASIGFYCFSFASFSIEVRVDVQSSVDLTKRFDHHGPDFVFAVAEIWLHQEGLTHLIIPATHPGNFLENLRDLEKLVIGPPSVVGIEGLIPCGGWCSWMAAYWDRVENECNTADDEKLYDLLIPLSFVESRVGHIAVYMYGGKKIFEVATRLGEHEGLHTVSVWSQFNSDALGNEIAHLEKVIAADIRGAIKRQP</sequence>
<organism evidence="1 2">
    <name type="scientific">Caenimonas koreensis DSM 17982</name>
    <dbReference type="NCBI Taxonomy" id="1121255"/>
    <lineage>
        <taxon>Bacteria</taxon>
        <taxon>Pseudomonadati</taxon>
        <taxon>Pseudomonadota</taxon>
        <taxon>Betaproteobacteria</taxon>
        <taxon>Burkholderiales</taxon>
        <taxon>Comamonadaceae</taxon>
        <taxon>Caenimonas</taxon>
    </lineage>
</organism>